<evidence type="ECO:0000313" key="3">
    <source>
        <dbReference type="Proteomes" id="UP000441389"/>
    </source>
</evidence>
<proteinExistence type="predicted"/>
<sequence>MKLLLKSTAAAATLAMLATPTQAACWNQATFEAAQVRELETMLMVGAMRCMQDSANFSGDYNAFVRNNSEALKGAGETLRSHFASEFGPEGRQAYHNFVSGEADRFMGGAARLSCQDLGTIARMAANAGSTPALVRFATAAEVRPAAPAKLCREEASSVMIAARR</sequence>
<dbReference type="RefSeq" id="WP_157025635.1">
    <property type="nucleotide sequence ID" value="NZ_WQMS01000001.1"/>
</dbReference>
<feature type="signal peptide" evidence="1">
    <location>
        <begin position="1"/>
        <end position="23"/>
    </location>
</feature>
<name>A0A6I4IXW4_9SPHN</name>
<evidence type="ECO:0000256" key="1">
    <source>
        <dbReference type="SAM" id="SignalP"/>
    </source>
</evidence>
<evidence type="ECO:0000313" key="2">
    <source>
        <dbReference type="EMBL" id="MVO76808.1"/>
    </source>
</evidence>
<feature type="chain" id="PRO_5026193119" description="S-adenosyl-L-homocysteine hydrolase" evidence="1">
    <location>
        <begin position="24"/>
        <end position="165"/>
    </location>
</feature>
<organism evidence="2 3">
    <name type="scientific">Sphingomonas horti</name>
    <dbReference type="NCBI Taxonomy" id="2682842"/>
    <lineage>
        <taxon>Bacteria</taxon>
        <taxon>Pseudomonadati</taxon>
        <taxon>Pseudomonadota</taxon>
        <taxon>Alphaproteobacteria</taxon>
        <taxon>Sphingomonadales</taxon>
        <taxon>Sphingomonadaceae</taxon>
        <taxon>Sphingomonas</taxon>
    </lineage>
</organism>
<dbReference type="AlphaFoldDB" id="A0A6I4IXW4"/>
<comment type="caution">
    <text evidence="2">The sequence shown here is derived from an EMBL/GenBank/DDBJ whole genome shotgun (WGS) entry which is preliminary data.</text>
</comment>
<accession>A0A6I4IXW4</accession>
<keyword evidence="3" id="KW-1185">Reference proteome</keyword>
<protein>
    <recommendedName>
        <fullName evidence="4">S-adenosyl-L-homocysteine hydrolase</fullName>
    </recommendedName>
</protein>
<keyword evidence="1" id="KW-0732">Signal</keyword>
<reference evidence="2 3" key="1">
    <citation type="submission" date="2019-12" db="EMBL/GenBank/DDBJ databases">
        <authorList>
            <person name="Huq M.A."/>
        </authorList>
    </citation>
    <scope>NUCLEOTIDE SEQUENCE [LARGE SCALE GENOMIC DNA]</scope>
    <source>
        <strain evidence="2 3">MAH-20</strain>
    </source>
</reference>
<dbReference type="Proteomes" id="UP000441389">
    <property type="component" value="Unassembled WGS sequence"/>
</dbReference>
<dbReference type="EMBL" id="WQMS01000001">
    <property type="protein sequence ID" value="MVO76808.1"/>
    <property type="molecule type" value="Genomic_DNA"/>
</dbReference>
<evidence type="ECO:0008006" key="4">
    <source>
        <dbReference type="Google" id="ProtNLM"/>
    </source>
</evidence>
<gene>
    <name evidence="2" type="ORF">GON01_02480</name>
</gene>